<evidence type="ECO:0000313" key="2">
    <source>
        <dbReference type="EMBL" id="PAV15050.1"/>
    </source>
</evidence>
<feature type="region of interest" description="Disordered" evidence="1">
    <location>
        <begin position="474"/>
        <end position="587"/>
    </location>
</feature>
<feature type="region of interest" description="Disordered" evidence="1">
    <location>
        <begin position="63"/>
        <end position="120"/>
    </location>
</feature>
<feature type="compositionally biased region" description="Basic and acidic residues" evidence="1">
    <location>
        <begin position="97"/>
        <end position="107"/>
    </location>
</feature>
<feature type="compositionally biased region" description="Basic and acidic residues" evidence="1">
    <location>
        <begin position="520"/>
        <end position="538"/>
    </location>
</feature>
<dbReference type="Proteomes" id="UP000217199">
    <property type="component" value="Unassembled WGS sequence"/>
</dbReference>
<name>A0A286U668_9AGAM</name>
<feature type="compositionally biased region" description="Basic and acidic residues" evidence="1">
    <location>
        <begin position="69"/>
        <end position="78"/>
    </location>
</feature>
<feature type="compositionally biased region" description="Basic residues" evidence="1">
    <location>
        <begin position="571"/>
        <end position="587"/>
    </location>
</feature>
<keyword evidence="3" id="KW-1185">Reference proteome</keyword>
<dbReference type="OrthoDB" id="3329166at2759"/>
<feature type="compositionally biased region" description="Basic and acidic residues" evidence="1">
    <location>
        <begin position="557"/>
        <end position="570"/>
    </location>
</feature>
<organism evidence="2 3">
    <name type="scientific">Pyrrhoderma noxium</name>
    <dbReference type="NCBI Taxonomy" id="2282107"/>
    <lineage>
        <taxon>Eukaryota</taxon>
        <taxon>Fungi</taxon>
        <taxon>Dikarya</taxon>
        <taxon>Basidiomycota</taxon>
        <taxon>Agaricomycotina</taxon>
        <taxon>Agaricomycetes</taxon>
        <taxon>Hymenochaetales</taxon>
        <taxon>Hymenochaetaceae</taxon>
        <taxon>Pyrrhoderma</taxon>
    </lineage>
</organism>
<dbReference type="AlphaFoldDB" id="A0A286U668"/>
<accession>A0A286U668</accession>
<reference evidence="2 3" key="1">
    <citation type="journal article" date="2017" name="Mol. Ecol.">
        <title>Comparative and population genomic landscape of Phellinus noxius: A hypervariable fungus causing root rot in trees.</title>
        <authorList>
            <person name="Chung C.L."/>
            <person name="Lee T.J."/>
            <person name="Akiba M."/>
            <person name="Lee H.H."/>
            <person name="Kuo T.H."/>
            <person name="Liu D."/>
            <person name="Ke H.M."/>
            <person name="Yokoi T."/>
            <person name="Roa M.B."/>
            <person name="Lu M.J."/>
            <person name="Chang Y.Y."/>
            <person name="Ann P.J."/>
            <person name="Tsai J.N."/>
            <person name="Chen C.Y."/>
            <person name="Tzean S.S."/>
            <person name="Ota Y."/>
            <person name="Hattori T."/>
            <person name="Sahashi N."/>
            <person name="Liou R.F."/>
            <person name="Kikuchi T."/>
            <person name="Tsai I.J."/>
        </authorList>
    </citation>
    <scope>NUCLEOTIDE SEQUENCE [LARGE SCALE GENOMIC DNA]</scope>
    <source>
        <strain evidence="2 3">FFPRI411160</strain>
    </source>
</reference>
<dbReference type="InParanoid" id="A0A286U668"/>
<evidence type="ECO:0000313" key="3">
    <source>
        <dbReference type="Proteomes" id="UP000217199"/>
    </source>
</evidence>
<sequence>MFTVPASLYSYAASTAISSKAEMHHELENDDVPTAEYQNLSYAERLIIDAVKGPRSNASSITVATEVDAESKNGGEKDEQVDEDTDEQISELVLVEEENKNDGETTPKEATNVQGKRPQAPSKELIKQWISQLRHIKMTYAKFNYVLDSMNWLITEIQRRPDTTVDNLTAQEAAVQNGVRFCDFAKIPSNHPSVINSNGKANKANTPTFQTNKDYLSYVSRLITHQNPPVTVFQTREKVIQFKYVRHLWKKGEFALPNISFTCEDVDRLYTCGYLSLAEFDFPLGCTMLAHGVLRRHQRCKGQPTVLGETLPPPAFWTISADSRLPDTFEVVSGICAIEKWRSETPYAEGYSDSPYTRPQLRARHVERRIKECGLFGLKACAGIDDEGVLKLLEEKDPMYIPPKEFDPKKFYRVPMKVPFTKETLDPPSDRAEAIVRIVRPEDIGDDYIHIDVHGSQRRTDQFGVERQLISIDSQRTDPQEVQIENEGTLERIRSQDQPNSPHNLEENGEAQDQDQNQDIIERKEKEKGKEVQIHEENSSISAAPETVYCARKAKRRLENESIERTDNSRPVKKRKTSGSRSSNRKR</sequence>
<gene>
    <name evidence="2" type="ORF">PNOK_0960300</name>
</gene>
<dbReference type="EMBL" id="NBII01000011">
    <property type="protein sequence ID" value="PAV15050.1"/>
    <property type="molecule type" value="Genomic_DNA"/>
</dbReference>
<proteinExistence type="predicted"/>
<protein>
    <submittedName>
        <fullName evidence="2">Uncharacterized protein</fullName>
    </submittedName>
</protein>
<evidence type="ECO:0000256" key="1">
    <source>
        <dbReference type="SAM" id="MobiDB-lite"/>
    </source>
</evidence>
<feature type="compositionally biased region" description="Acidic residues" evidence="1">
    <location>
        <begin position="79"/>
        <end position="89"/>
    </location>
</feature>
<comment type="caution">
    <text evidence="2">The sequence shown here is derived from an EMBL/GenBank/DDBJ whole genome shotgun (WGS) entry which is preliminary data.</text>
</comment>